<evidence type="ECO:0008006" key="11">
    <source>
        <dbReference type="Google" id="ProtNLM"/>
    </source>
</evidence>
<feature type="transmembrane region" description="Helical" evidence="8">
    <location>
        <begin position="385"/>
        <end position="407"/>
    </location>
</feature>
<evidence type="ECO:0000256" key="3">
    <source>
        <dbReference type="ARBA" id="ARBA00022448"/>
    </source>
</evidence>
<comment type="similarity">
    <text evidence="2">Belongs to the oligopeptide OPT transporter family.</text>
</comment>
<feature type="transmembrane region" description="Helical" evidence="8">
    <location>
        <begin position="82"/>
        <end position="100"/>
    </location>
</feature>
<feature type="transmembrane region" description="Helical" evidence="8">
    <location>
        <begin position="569"/>
        <end position="589"/>
    </location>
</feature>
<dbReference type="EMBL" id="JAANBB010000124">
    <property type="protein sequence ID" value="KAF7549350.1"/>
    <property type="molecule type" value="Genomic_DNA"/>
</dbReference>
<dbReference type="InterPro" id="IPR004813">
    <property type="entry name" value="OPT"/>
</dbReference>
<feature type="transmembrane region" description="Helical" evidence="8">
    <location>
        <begin position="216"/>
        <end position="236"/>
    </location>
</feature>
<dbReference type="InterPro" id="IPR045035">
    <property type="entry name" value="YSL-like"/>
</dbReference>
<feature type="transmembrane region" description="Helical" evidence="8">
    <location>
        <begin position="414"/>
        <end position="434"/>
    </location>
</feature>
<feature type="transmembrane region" description="Helical" evidence="8">
    <location>
        <begin position="347"/>
        <end position="365"/>
    </location>
</feature>
<dbReference type="GO" id="GO:0035673">
    <property type="term" value="F:oligopeptide transmembrane transporter activity"/>
    <property type="evidence" value="ECO:0007669"/>
    <property type="project" value="InterPro"/>
</dbReference>
<name>A0A9P5HD57_9HYPO</name>
<evidence type="ECO:0000256" key="2">
    <source>
        <dbReference type="ARBA" id="ARBA00008807"/>
    </source>
</evidence>
<feature type="transmembrane region" description="Helical" evidence="8">
    <location>
        <begin position="309"/>
        <end position="327"/>
    </location>
</feature>
<organism evidence="9 10">
    <name type="scientific">Cylindrodendrum hubeiense</name>
    <dbReference type="NCBI Taxonomy" id="595255"/>
    <lineage>
        <taxon>Eukaryota</taxon>
        <taxon>Fungi</taxon>
        <taxon>Dikarya</taxon>
        <taxon>Ascomycota</taxon>
        <taxon>Pezizomycotina</taxon>
        <taxon>Sordariomycetes</taxon>
        <taxon>Hypocreomycetidae</taxon>
        <taxon>Hypocreales</taxon>
        <taxon>Nectriaceae</taxon>
        <taxon>Cylindrodendrum</taxon>
    </lineage>
</organism>
<evidence type="ECO:0000313" key="9">
    <source>
        <dbReference type="EMBL" id="KAF7549350.1"/>
    </source>
</evidence>
<comment type="subcellular location">
    <subcellularLocation>
        <location evidence="1">Membrane</location>
        <topology evidence="1">Multi-pass membrane protein</topology>
    </subcellularLocation>
</comment>
<dbReference type="PANTHER" id="PTHR31645">
    <property type="entry name" value="OLIGOPEPTIDE TRANSPORTER YGL114W-RELATED"/>
    <property type="match status" value="1"/>
</dbReference>
<feature type="region of interest" description="Disordered" evidence="7">
    <location>
        <begin position="1"/>
        <end position="24"/>
    </location>
</feature>
<evidence type="ECO:0000256" key="4">
    <source>
        <dbReference type="ARBA" id="ARBA00022692"/>
    </source>
</evidence>
<keyword evidence="6 8" id="KW-0472">Membrane</keyword>
<dbReference type="Proteomes" id="UP000722485">
    <property type="component" value="Unassembled WGS sequence"/>
</dbReference>
<evidence type="ECO:0000256" key="7">
    <source>
        <dbReference type="SAM" id="MobiDB-lite"/>
    </source>
</evidence>
<sequence length="683" mass="74332">MDKDKVSIVDADKKNASELEEGESEAFLGNRDLYEPFEEHDSLRSEDEENIMRIRSIFVGAILGAVVNAANVYLGLKTGLTFPANLFGSIIGFAVVKSISRAFPENFPILGGYFGPKENNILMTSATAAGGLSNVFISAIPALYQMKLLESPVHDYGKIVTITLGMAYVGFFFATPLRKLLIIKLARKVRLVFPSATATATTILSVHVASHGERSAMMKVRILLIAFGTSLILRIVSNFAPGILWDWHIFTWFFIWGKYNNSAIFVENWGWFIEWSQPSWVLACPWKDYTTYFSMSLADPVNEPSPRYWIFWPGVLLIVSVSMVELLCQVSMFKEAGVAMAKIMAKCLYVVLKLVGIQSAWLKAYRDTTSDDSEEDIPDKHQIKTWMWSSGLLVSVIVTCISCAFHWDMPVGMALLSVVLAALLSFLSVLSTGMTDMTPLTASAKASQFILGGVTRSENYSLNKAELLNSIGGAIANGVANQATDLTADFRTGFLLRTPPRTQWFAQGIASIVAVFLAPAIFIVFATAYPCILDIEATSCQFSAPSVSAWRAATIAATSPTLPIPPSSGYFAIAFSVFACATVVFKHFYLTGDRERYIVYMPNFIAFGLMMVVPSPSIGTAIMMGATISFIWQKLRAKSHENHLFSVAAGMIAGEGIGGVVNAIIAIAGVTAGTGVGCPMSSC</sequence>
<gene>
    <name evidence="9" type="ORF">G7Z17_g6434</name>
</gene>
<dbReference type="NCBIfam" id="TIGR00728">
    <property type="entry name" value="OPT_sfam"/>
    <property type="match status" value="1"/>
</dbReference>
<protein>
    <recommendedName>
        <fullName evidence="11">Oligopeptide transporter</fullName>
    </recommendedName>
</protein>
<evidence type="ECO:0000256" key="8">
    <source>
        <dbReference type="SAM" id="Phobius"/>
    </source>
</evidence>
<dbReference type="GO" id="GO:0000329">
    <property type="term" value="C:fungal-type vacuole membrane"/>
    <property type="evidence" value="ECO:0007669"/>
    <property type="project" value="TreeGrafter"/>
</dbReference>
<keyword evidence="3" id="KW-0813">Transport</keyword>
<comment type="caution">
    <text evidence="9">The sequence shown here is derived from an EMBL/GenBank/DDBJ whole genome shotgun (WGS) entry which is preliminary data.</text>
</comment>
<feature type="compositionally biased region" description="Basic and acidic residues" evidence="7">
    <location>
        <begin position="1"/>
        <end position="17"/>
    </location>
</feature>
<evidence type="ECO:0000256" key="5">
    <source>
        <dbReference type="ARBA" id="ARBA00022989"/>
    </source>
</evidence>
<evidence type="ECO:0000256" key="1">
    <source>
        <dbReference type="ARBA" id="ARBA00004141"/>
    </source>
</evidence>
<keyword evidence="5 8" id="KW-1133">Transmembrane helix</keyword>
<evidence type="ECO:0000313" key="10">
    <source>
        <dbReference type="Proteomes" id="UP000722485"/>
    </source>
</evidence>
<feature type="transmembrane region" description="Helical" evidence="8">
    <location>
        <begin position="156"/>
        <end position="177"/>
    </location>
</feature>
<dbReference type="Pfam" id="PF03169">
    <property type="entry name" value="OPT"/>
    <property type="match status" value="2"/>
</dbReference>
<feature type="transmembrane region" description="Helical" evidence="8">
    <location>
        <begin position="604"/>
        <end position="632"/>
    </location>
</feature>
<keyword evidence="10" id="KW-1185">Reference proteome</keyword>
<reference evidence="9" key="1">
    <citation type="submission" date="2020-03" db="EMBL/GenBank/DDBJ databases">
        <title>Draft Genome Sequence of Cylindrodendrum hubeiense.</title>
        <authorList>
            <person name="Buettner E."/>
            <person name="Kellner H."/>
        </authorList>
    </citation>
    <scope>NUCLEOTIDE SEQUENCE</scope>
    <source>
        <strain evidence="9">IHI 201604</strain>
    </source>
</reference>
<feature type="transmembrane region" description="Helical" evidence="8">
    <location>
        <begin position="121"/>
        <end position="144"/>
    </location>
</feature>
<evidence type="ECO:0000256" key="6">
    <source>
        <dbReference type="ARBA" id="ARBA00023136"/>
    </source>
</evidence>
<proteinExistence type="inferred from homology"/>
<feature type="transmembrane region" description="Helical" evidence="8">
    <location>
        <begin position="504"/>
        <end position="529"/>
    </location>
</feature>
<dbReference type="AlphaFoldDB" id="A0A9P5HD57"/>
<keyword evidence="4 8" id="KW-0812">Transmembrane</keyword>
<dbReference type="OrthoDB" id="77405at2759"/>
<accession>A0A9P5HD57</accession>
<dbReference type="PANTHER" id="PTHR31645:SF3">
    <property type="entry name" value="OLIGOPEPTIDE TRANSPORTER"/>
    <property type="match status" value="1"/>
</dbReference>
<feature type="transmembrane region" description="Helical" evidence="8">
    <location>
        <begin position="57"/>
        <end position="76"/>
    </location>
</feature>
<feature type="transmembrane region" description="Helical" evidence="8">
    <location>
        <begin position="644"/>
        <end position="670"/>
    </location>
</feature>